<name>E7QSJ6_HALPU</name>
<evidence type="ECO:0000256" key="1">
    <source>
        <dbReference type="SAM" id="MobiDB-lite"/>
    </source>
</evidence>
<reference evidence="5" key="2">
    <citation type="submission" date="2016-11" db="EMBL/GenBank/DDBJ databases">
        <authorList>
            <person name="Varghese N."/>
            <person name="Submissions S."/>
        </authorList>
    </citation>
    <scope>NUCLEOTIDE SEQUENCE [LARGE SCALE GENOMIC DNA]</scope>
    <source>
        <strain evidence="5">DX253</strain>
    </source>
</reference>
<feature type="region of interest" description="Disordered" evidence="1">
    <location>
        <begin position="49"/>
        <end position="94"/>
    </location>
</feature>
<dbReference type="Proteomes" id="UP000184203">
    <property type="component" value="Unassembled WGS sequence"/>
</dbReference>
<gene>
    <name evidence="3" type="ORF">SAMN05444342_0409</name>
    <name evidence="2" type="ORF">ZOD2009_08858</name>
</gene>
<sequence length="94" mass="10497">MSPWLVTYTFRDGSTVRRTLDAPTIDDAYEASTLPKTIGDRVLDGITIEERAQRSDGHRTSIRFGEEERGTEPTPQPRMAESGERVRKVAGDTS</sequence>
<organism evidence="2 4">
    <name type="scientific">Haladaptatus paucihalophilus DX253</name>
    <dbReference type="NCBI Taxonomy" id="797209"/>
    <lineage>
        <taxon>Archaea</taxon>
        <taxon>Methanobacteriati</taxon>
        <taxon>Methanobacteriota</taxon>
        <taxon>Stenosarchaea group</taxon>
        <taxon>Halobacteria</taxon>
        <taxon>Halobacteriales</taxon>
        <taxon>Haladaptataceae</taxon>
        <taxon>Haladaptatus</taxon>
    </lineage>
</organism>
<evidence type="ECO:0000313" key="2">
    <source>
        <dbReference type="EMBL" id="EFW92405.1"/>
    </source>
</evidence>
<reference evidence="3" key="3">
    <citation type="submission" date="2016-11" db="EMBL/GenBank/DDBJ databases">
        <authorList>
            <person name="Jaros S."/>
            <person name="Januszkiewicz K."/>
            <person name="Wedrychowicz H."/>
        </authorList>
    </citation>
    <scope>NUCLEOTIDE SEQUENCE [LARGE SCALE GENOMIC DNA]</scope>
    <source>
        <strain evidence="3">DX253</strain>
    </source>
</reference>
<evidence type="ECO:0000313" key="5">
    <source>
        <dbReference type="Proteomes" id="UP000184203"/>
    </source>
</evidence>
<dbReference type="PATRIC" id="fig|797209.4.peg.1768"/>
<dbReference type="EMBL" id="FRAN01000001">
    <property type="protein sequence ID" value="SHK05225.1"/>
    <property type="molecule type" value="Genomic_DNA"/>
</dbReference>
<dbReference type="RefSeq" id="WP_007978974.1">
    <property type="nucleotide sequence ID" value="NZ_AEMG01000007.1"/>
</dbReference>
<dbReference type="AlphaFoldDB" id="E7QSJ6"/>
<reference evidence="2 4" key="1">
    <citation type="journal article" date="2014" name="ISME J.">
        <title>Trehalose/2-sulfotrehalose biosynthesis and glycine-betaine uptake are widely spread mechanisms for osmoadaptation in the Halobacteriales.</title>
        <authorList>
            <person name="Youssef N.H."/>
            <person name="Savage-Ashlock K.N."/>
            <person name="McCully A.L."/>
            <person name="Luedtke B."/>
            <person name="Shaw E.I."/>
            <person name="Hoff W.D."/>
            <person name="Elshahed M.S."/>
        </authorList>
    </citation>
    <scope>NUCLEOTIDE SEQUENCE [LARGE SCALE GENOMIC DNA]</scope>
    <source>
        <strain evidence="2 4">DX253</strain>
    </source>
</reference>
<accession>E7QSJ6</accession>
<evidence type="ECO:0000313" key="3">
    <source>
        <dbReference type="EMBL" id="SHK05225.1"/>
    </source>
</evidence>
<keyword evidence="5" id="KW-1185">Reference proteome</keyword>
<feature type="compositionally biased region" description="Basic and acidic residues" evidence="1">
    <location>
        <begin position="49"/>
        <end position="71"/>
    </location>
</feature>
<feature type="compositionally biased region" description="Basic and acidic residues" evidence="1">
    <location>
        <begin position="81"/>
        <end position="94"/>
    </location>
</feature>
<dbReference type="OrthoDB" id="379500at2157"/>
<dbReference type="EMBL" id="AEMG01000007">
    <property type="protein sequence ID" value="EFW92405.1"/>
    <property type="molecule type" value="Genomic_DNA"/>
</dbReference>
<protein>
    <submittedName>
        <fullName evidence="2">Uncharacterized protein</fullName>
    </submittedName>
</protein>
<dbReference type="Proteomes" id="UP000003751">
    <property type="component" value="Unassembled WGS sequence"/>
</dbReference>
<evidence type="ECO:0000313" key="4">
    <source>
        <dbReference type="Proteomes" id="UP000003751"/>
    </source>
</evidence>
<proteinExistence type="predicted"/>